<proteinExistence type="predicted"/>
<evidence type="ECO:0000256" key="2">
    <source>
        <dbReference type="ARBA" id="ARBA00023125"/>
    </source>
</evidence>
<dbReference type="RefSeq" id="WP_110024365.1">
    <property type="nucleotide sequence ID" value="NZ_PDNZ01000013.1"/>
</dbReference>
<keyword evidence="3" id="KW-0804">Transcription</keyword>
<dbReference type="PANTHER" id="PTHR33154">
    <property type="entry name" value="TRANSCRIPTIONAL REGULATOR, ARSR FAMILY"/>
    <property type="match status" value="1"/>
</dbReference>
<dbReference type="OrthoDB" id="9800049at2"/>
<reference evidence="6" key="1">
    <citation type="submission" date="2017-10" db="EMBL/GenBank/DDBJ databases">
        <authorList>
            <person name="Gaisin V.A."/>
            <person name="Rysina M.S."/>
            <person name="Grouzdev D.S."/>
        </authorList>
    </citation>
    <scope>NUCLEOTIDE SEQUENCE [LARGE SCALE GENOMIC DNA]</scope>
    <source>
        <strain evidence="6">V1</strain>
    </source>
</reference>
<feature type="domain" description="HTH arsR-type" evidence="4">
    <location>
        <begin position="9"/>
        <end position="107"/>
    </location>
</feature>
<protein>
    <submittedName>
        <fullName evidence="5">Transcriptional regulator</fullName>
    </submittedName>
</protein>
<dbReference type="AlphaFoldDB" id="A0A317T5B4"/>
<gene>
    <name evidence="5" type="ORF">CR164_12640</name>
</gene>
<dbReference type="Pfam" id="PF01022">
    <property type="entry name" value="HTH_5"/>
    <property type="match status" value="1"/>
</dbReference>
<name>A0A317T5B4_9CHLB</name>
<dbReference type="PROSITE" id="PS50987">
    <property type="entry name" value="HTH_ARSR_2"/>
    <property type="match status" value="1"/>
</dbReference>
<evidence type="ECO:0000259" key="4">
    <source>
        <dbReference type="PROSITE" id="PS50987"/>
    </source>
</evidence>
<keyword evidence="2" id="KW-0238">DNA-binding</keyword>
<evidence type="ECO:0000313" key="5">
    <source>
        <dbReference type="EMBL" id="PWW80967.1"/>
    </source>
</evidence>
<evidence type="ECO:0000256" key="3">
    <source>
        <dbReference type="ARBA" id="ARBA00023163"/>
    </source>
</evidence>
<dbReference type="InterPro" id="IPR001845">
    <property type="entry name" value="HTH_ArsR_DNA-bd_dom"/>
</dbReference>
<evidence type="ECO:0000256" key="1">
    <source>
        <dbReference type="ARBA" id="ARBA00023015"/>
    </source>
</evidence>
<accession>A0A317T5B4</accession>
<dbReference type="NCBIfam" id="NF033788">
    <property type="entry name" value="HTH_metalloreg"/>
    <property type="match status" value="1"/>
</dbReference>
<keyword evidence="6" id="KW-1185">Reference proteome</keyword>
<organism evidence="5 6">
    <name type="scientific">Prosthecochloris marina</name>
    <dbReference type="NCBI Taxonomy" id="2017681"/>
    <lineage>
        <taxon>Bacteria</taxon>
        <taxon>Pseudomonadati</taxon>
        <taxon>Chlorobiota</taxon>
        <taxon>Chlorobiia</taxon>
        <taxon>Chlorobiales</taxon>
        <taxon>Chlorobiaceae</taxon>
        <taxon>Prosthecochloris</taxon>
    </lineage>
</organism>
<dbReference type="GO" id="GO:0003700">
    <property type="term" value="F:DNA-binding transcription factor activity"/>
    <property type="evidence" value="ECO:0007669"/>
    <property type="project" value="InterPro"/>
</dbReference>
<dbReference type="InterPro" id="IPR036390">
    <property type="entry name" value="WH_DNA-bd_sf"/>
</dbReference>
<dbReference type="PANTHER" id="PTHR33154:SF15">
    <property type="entry name" value="REGULATORY PROTEIN ARSR"/>
    <property type="match status" value="1"/>
</dbReference>
<keyword evidence="1" id="KW-0805">Transcription regulation</keyword>
<comment type="caution">
    <text evidence="5">The sequence shown here is derived from an EMBL/GenBank/DDBJ whole genome shotgun (WGS) entry which is preliminary data.</text>
</comment>
<dbReference type="EMBL" id="PDNZ01000013">
    <property type="protein sequence ID" value="PWW80967.1"/>
    <property type="molecule type" value="Genomic_DNA"/>
</dbReference>
<dbReference type="InterPro" id="IPR011991">
    <property type="entry name" value="ArsR-like_HTH"/>
</dbReference>
<dbReference type="InterPro" id="IPR036388">
    <property type="entry name" value="WH-like_DNA-bd_sf"/>
</dbReference>
<dbReference type="PRINTS" id="PR00778">
    <property type="entry name" value="HTHARSR"/>
</dbReference>
<dbReference type="SMART" id="SM00418">
    <property type="entry name" value="HTH_ARSR"/>
    <property type="match status" value="1"/>
</dbReference>
<dbReference type="SUPFAM" id="SSF46785">
    <property type="entry name" value="Winged helix' DNA-binding domain"/>
    <property type="match status" value="1"/>
</dbReference>
<dbReference type="Gene3D" id="1.10.10.10">
    <property type="entry name" value="Winged helix-like DNA-binding domain superfamily/Winged helix DNA-binding domain"/>
    <property type="match status" value="1"/>
</dbReference>
<dbReference type="Proteomes" id="UP000246278">
    <property type="component" value="Unassembled WGS sequence"/>
</dbReference>
<evidence type="ECO:0000313" key="6">
    <source>
        <dbReference type="Proteomes" id="UP000246278"/>
    </source>
</evidence>
<dbReference type="InterPro" id="IPR051081">
    <property type="entry name" value="HTH_MetalResp_TranReg"/>
</dbReference>
<sequence length="108" mass="12317">MRRTDKHIDYSEEELEMAQFAKALGHPVRIKILMLLESQSCCFTGEMTAMIPLAQSTVSQHLKALHEVGLIQGEISPPRVKYCINRKNWAKARNLFGKFFAEKRAVSP</sequence>
<dbReference type="CDD" id="cd00090">
    <property type="entry name" value="HTH_ARSR"/>
    <property type="match status" value="1"/>
</dbReference>
<dbReference type="GO" id="GO:0003677">
    <property type="term" value="F:DNA binding"/>
    <property type="evidence" value="ECO:0007669"/>
    <property type="project" value="UniProtKB-KW"/>
</dbReference>